<evidence type="ECO:0000313" key="1">
    <source>
        <dbReference type="EMBL" id="MEP1059139.1"/>
    </source>
</evidence>
<dbReference type="EMBL" id="JAMPLM010000009">
    <property type="protein sequence ID" value="MEP1059139.1"/>
    <property type="molecule type" value="Genomic_DNA"/>
</dbReference>
<evidence type="ECO:0000313" key="2">
    <source>
        <dbReference type="Proteomes" id="UP001476950"/>
    </source>
</evidence>
<comment type="caution">
    <text evidence="1">The sequence shown here is derived from an EMBL/GenBank/DDBJ whole genome shotgun (WGS) entry which is preliminary data.</text>
</comment>
<keyword evidence="2" id="KW-1185">Reference proteome</keyword>
<protein>
    <submittedName>
        <fullName evidence="1">Uncharacterized protein</fullName>
    </submittedName>
</protein>
<organism evidence="1 2">
    <name type="scientific">Stenomitos frigidus AS-A4</name>
    <dbReference type="NCBI Taxonomy" id="2933935"/>
    <lineage>
        <taxon>Bacteria</taxon>
        <taxon>Bacillati</taxon>
        <taxon>Cyanobacteriota</taxon>
        <taxon>Cyanophyceae</taxon>
        <taxon>Leptolyngbyales</taxon>
        <taxon>Leptolyngbyaceae</taxon>
        <taxon>Stenomitos</taxon>
    </lineage>
</organism>
<dbReference type="RefSeq" id="WP_242033497.1">
    <property type="nucleotide sequence ID" value="NZ_JAMPLM010000009.1"/>
</dbReference>
<dbReference type="Proteomes" id="UP001476950">
    <property type="component" value="Unassembled WGS sequence"/>
</dbReference>
<reference evidence="1 2" key="1">
    <citation type="submission" date="2022-04" db="EMBL/GenBank/DDBJ databases">
        <title>Positive selection, recombination, and allopatry shape intraspecific diversity of widespread and dominant cyanobacteria.</title>
        <authorList>
            <person name="Wei J."/>
            <person name="Shu W."/>
            <person name="Hu C."/>
        </authorList>
    </citation>
    <scope>NUCLEOTIDE SEQUENCE [LARGE SCALE GENOMIC DNA]</scope>
    <source>
        <strain evidence="1 2">AS-A4</strain>
    </source>
</reference>
<sequence length="127" mass="14071">MKQTQPNLQESPAQSLSVVLATDRRQANQLTAILLLMGVGLVAIEPVLALPNPEDKPEEVLRLEVITGARSPLDGKPITASEYAQLQAELQTPGPSRPQVGRPLEKNLNLLRLRRFIKTFFPFLPVR</sequence>
<name>A0ABV0KIV4_9CYAN</name>
<gene>
    <name evidence="1" type="ORF">NDI38_11885</name>
</gene>
<proteinExistence type="predicted"/>
<accession>A0ABV0KIV4</accession>